<reference evidence="1" key="1">
    <citation type="journal article" date="2023" name="bioRxiv">
        <title>Improved chromosome-level genome assembly for marigold (Tagetes erecta).</title>
        <authorList>
            <person name="Jiang F."/>
            <person name="Yuan L."/>
            <person name="Wang S."/>
            <person name="Wang H."/>
            <person name="Xu D."/>
            <person name="Wang A."/>
            <person name="Fan W."/>
        </authorList>
    </citation>
    <scope>NUCLEOTIDE SEQUENCE</scope>
    <source>
        <strain evidence="1">WSJ</strain>
        <tissue evidence="1">Leaf</tissue>
    </source>
</reference>
<name>A0AAD8KCG2_TARER</name>
<dbReference type="AlphaFoldDB" id="A0AAD8KCG2"/>
<evidence type="ECO:0000313" key="2">
    <source>
        <dbReference type="Proteomes" id="UP001229421"/>
    </source>
</evidence>
<evidence type="ECO:0000313" key="1">
    <source>
        <dbReference type="EMBL" id="KAK1420365.1"/>
    </source>
</evidence>
<gene>
    <name evidence="1" type="ORF">QVD17_21897</name>
</gene>
<organism evidence="1 2">
    <name type="scientific">Tagetes erecta</name>
    <name type="common">African marigold</name>
    <dbReference type="NCBI Taxonomy" id="13708"/>
    <lineage>
        <taxon>Eukaryota</taxon>
        <taxon>Viridiplantae</taxon>
        <taxon>Streptophyta</taxon>
        <taxon>Embryophyta</taxon>
        <taxon>Tracheophyta</taxon>
        <taxon>Spermatophyta</taxon>
        <taxon>Magnoliopsida</taxon>
        <taxon>eudicotyledons</taxon>
        <taxon>Gunneridae</taxon>
        <taxon>Pentapetalae</taxon>
        <taxon>asterids</taxon>
        <taxon>campanulids</taxon>
        <taxon>Asterales</taxon>
        <taxon>Asteraceae</taxon>
        <taxon>Asteroideae</taxon>
        <taxon>Heliantheae alliance</taxon>
        <taxon>Tageteae</taxon>
        <taxon>Tagetes</taxon>
    </lineage>
</organism>
<accession>A0AAD8KCG2</accession>
<proteinExistence type="predicted"/>
<keyword evidence="2" id="KW-1185">Reference proteome</keyword>
<dbReference type="Proteomes" id="UP001229421">
    <property type="component" value="Unassembled WGS sequence"/>
</dbReference>
<sequence>MFSPIALSSSYIVSRILDPSSLEICRKRDAATAENGVRCCVVLVFGLVLVLGSEAKISLVAMIYDGLELWIYRSVIDERI</sequence>
<protein>
    <submittedName>
        <fullName evidence="1">Uncharacterized protein</fullName>
    </submittedName>
</protein>
<dbReference type="EMBL" id="JAUHHV010000006">
    <property type="protein sequence ID" value="KAK1420365.1"/>
    <property type="molecule type" value="Genomic_DNA"/>
</dbReference>
<comment type="caution">
    <text evidence="1">The sequence shown here is derived from an EMBL/GenBank/DDBJ whole genome shotgun (WGS) entry which is preliminary data.</text>
</comment>